<proteinExistence type="predicted"/>
<name>A0A2X1QSK6_HAEIF</name>
<accession>A0A2X1QSK6</accession>
<organism evidence="1 2">
    <name type="scientific">Haemophilus influenzae</name>
    <dbReference type="NCBI Taxonomy" id="727"/>
    <lineage>
        <taxon>Bacteria</taxon>
        <taxon>Pseudomonadati</taxon>
        <taxon>Pseudomonadota</taxon>
        <taxon>Gammaproteobacteria</taxon>
        <taxon>Pasteurellales</taxon>
        <taxon>Pasteurellaceae</taxon>
        <taxon>Haemophilus</taxon>
    </lineage>
</organism>
<reference evidence="1 2" key="1">
    <citation type="submission" date="2018-06" db="EMBL/GenBank/DDBJ databases">
        <authorList>
            <consortium name="Pathogen Informatics"/>
            <person name="Doyle S."/>
        </authorList>
    </citation>
    <scope>NUCLEOTIDE SEQUENCE [LARGE SCALE GENOMIC DNA]</scope>
    <source>
        <strain evidence="1 2">NCTC11872</strain>
    </source>
</reference>
<evidence type="ECO:0000313" key="1">
    <source>
        <dbReference type="EMBL" id="SPX43362.1"/>
    </source>
</evidence>
<protein>
    <submittedName>
        <fullName evidence="1">Protein of uncharacterized function (DUF692)</fullName>
    </submittedName>
</protein>
<gene>
    <name evidence="1" type="ORF">NCTC11872_03027</name>
</gene>
<dbReference type="EMBL" id="UASK01000016">
    <property type="protein sequence ID" value="SPX43362.1"/>
    <property type="molecule type" value="Genomic_DNA"/>
</dbReference>
<dbReference type="Proteomes" id="UP000249936">
    <property type="component" value="Unassembled WGS sequence"/>
</dbReference>
<evidence type="ECO:0000313" key="2">
    <source>
        <dbReference type="Proteomes" id="UP000249936"/>
    </source>
</evidence>
<sequence>MKLQGAGLGYRRNLAEDFLQLPSNNAIQFIEVAPENWSKWWNGTLSI</sequence>
<dbReference type="AlphaFoldDB" id="A0A2X1QSK6"/>
<dbReference type="Gene3D" id="3.20.20.150">
    <property type="entry name" value="Divalent-metal-dependent TIM barrel enzymes"/>
    <property type="match status" value="1"/>
</dbReference>